<dbReference type="Pfam" id="PF00440">
    <property type="entry name" value="TetR_N"/>
    <property type="match status" value="1"/>
</dbReference>
<evidence type="ECO:0000256" key="3">
    <source>
        <dbReference type="ARBA" id="ARBA00023163"/>
    </source>
</evidence>
<sequence>MKNQRTYPGRWPSRRSQRRGGSVSQDHQPVSYRRTQFVDAAIAVISREGVARATTRRIAEMAQLPTASLHYCFATKEDLFHAVYEAITATGLAEVSVGVRQGVGLHQGLADITRSFAKWFESSREMQLATYELMLWSMRSSDSQHLARRVYRRYLDGCTQLLREVRTGEEFDFDIETLSRLLIGILDGLMLQWLSLDDSPEGILAEESVRMLQSALPTMKYSPGLAARR</sequence>
<feature type="domain" description="HTH tetR-type" evidence="6">
    <location>
        <begin position="31"/>
        <end position="91"/>
    </location>
</feature>
<evidence type="ECO:0000256" key="1">
    <source>
        <dbReference type="ARBA" id="ARBA00023015"/>
    </source>
</evidence>
<evidence type="ECO:0000313" key="7">
    <source>
        <dbReference type="EMBL" id="RNL54400.1"/>
    </source>
</evidence>
<keyword evidence="3" id="KW-0804">Transcription</keyword>
<dbReference type="InterPro" id="IPR050109">
    <property type="entry name" value="HTH-type_TetR-like_transc_reg"/>
</dbReference>
<dbReference type="InterPro" id="IPR036271">
    <property type="entry name" value="Tet_transcr_reg_TetR-rel_C_sf"/>
</dbReference>
<dbReference type="InterPro" id="IPR001647">
    <property type="entry name" value="HTH_TetR"/>
</dbReference>
<dbReference type="Proteomes" id="UP000273807">
    <property type="component" value="Unassembled WGS sequence"/>
</dbReference>
<dbReference type="InterPro" id="IPR009057">
    <property type="entry name" value="Homeodomain-like_sf"/>
</dbReference>
<protein>
    <submittedName>
        <fullName evidence="7">TetR/AcrR family transcriptional regulator</fullName>
    </submittedName>
</protein>
<proteinExistence type="predicted"/>
<dbReference type="Gene3D" id="1.10.357.10">
    <property type="entry name" value="Tetracycline Repressor, domain 2"/>
    <property type="match status" value="1"/>
</dbReference>
<evidence type="ECO:0000256" key="5">
    <source>
        <dbReference type="SAM" id="MobiDB-lite"/>
    </source>
</evidence>
<dbReference type="Pfam" id="PF17940">
    <property type="entry name" value="TetR_C_31"/>
    <property type="match status" value="1"/>
</dbReference>
<accession>A0A3N0BXQ1</accession>
<dbReference type="GO" id="GO:0003700">
    <property type="term" value="F:DNA-binding transcription factor activity"/>
    <property type="evidence" value="ECO:0007669"/>
    <property type="project" value="TreeGrafter"/>
</dbReference>
<dbReference type="EMBL" id="RBED01000101">
    <property type="protein sequence ID" value="RNL54400.1"/>
    <property type="molecule type" value="Genomic_DNA"/>
</dbReference>
<gene>
    <name evidence="7" type="ORF">D7003_11290</name>
</gene>
<organism evidence="7 8">
    <name type="scientific">Arthrobacter oryzae</name>
    <dbReference type="NCBI Taxonomy" id="409290"/>
    <lineage>
        <taxon>Bacteria</taxon>
        <taxon>Bacillati</taxon>
        <taxon>Actinomycetota</taxon>
        <taxon>Actinomycetes</taxon>
        <taxon>Micrococcales</taxon>
        <taxon>Micrococcaceae</taxon>
        <taxon>Arthrobacter</taxon>
    </lineage>
</organism>
<name>A0A3N0BXQ1_9MICC</name>
<feature type="region of interest" description="Disordered" evidence="5">
    <location>
        <begin position="1"/>
        <end position="28"/>
    </location>
</feature>
<dbReference type="SUPFAM" id="SSF48498">
    <property type="entry name" value="Tetracyclin repressor-like, C-terminal domain"/>
    <property type="match status" value="1"/>
</dbReference>
<evidence type="ECO:0000259" key="6">
    <source>
        <dbReference type="PROSITE" id="PS50977"/>
    </source>
</evidence>
<dbReference type="PANTHER" id="PTHR30055">
    <property type="entry name" value="HTH-TYPE TRANSCRIPTIONAL REGULATOR RUTR"/>
    <property type="match status" value="1"/>
</dbReference>
<dbReference type="SUPFAM" id="SSF46689">
    <property type="entry name" value="Homeodomain-like"/>
    <property type="match status" value="1"/>
</dbReference>
<feature type="DNA-binding region" description="H-T-H motif" evidence="4">
    <location>
        <begin position="54"/>
        <end position="73"/>
    </location>
</feature>
<dbReference type="OrthoDB" id="5118063at2"/>
<dbReference type="PANTHER" id="PTHR30055:SF234">
    <property type="entry name" value="HTH-TYPE TRANSCRIPTIONAL REGULATOR BETI"/>
    <property type="match status" value="1"/>
</dbReference>
<comment type="caution">
    <text evidence="7">The sequence shown here is derived from an EMBL/GenBank/DDBJ whole genome shotgun (WGS) entry which is preliminary data.</text>
</comment>
<reference evidence="7 8" key="1">
    <citation type="submission" date="2018-10" db="EMBL/GenBank/DDBJ databases">
        <title>Genome sequencing of Arthrobacter oryzae TNB02.</title>
        <authorList>
            <person name="Cho Y.-J."/>
            <person name="Cho A."/>
            <person name="Kim O.-S."/>
        </authorList>
    </citation>
    <scope>NUCLEOTIDE SEQUENCE [LARGE SCALE GENOMIC DNA]</scope>
    <source>
        <strain evidence="7 8">TNB02</strain>
    </source>
</reference>
<evidence type="ECO:0000256" key="4">
    <source>
        <dbReference type="PROSITE-ProRule" id="PRU00335"/>
    </source>
</evidence>
<keyword evidence="2 4" id="KW-0238">DNA-binding</keyword>
<dbReference type="AlphaFoldDB" id="A0A3N0BXQ1"/>
<dbReference type="PROSITE" id="PS50977">
    <property type="entry name" value="HTH_TETR_2"/>
    <property type="match status" value="1"/>
</dbReference>
<dbReference type="InterPro" id="IPR041583">
    <property type="entry name" value="TetR_C_31"/>
</dbReference>
<dbReference type="GO" id="GO:0000976">
    <property type="term" value="F:transcription cis-regulatory region binding"/>
    <property type="evidence" value="ECO:0007669"/>
    <property type="project" value="TreeGrafter"/>
</dbReference>
<keyword evidence="1" id="KW-0805">Transcription regulation</keyword>
<evidence type="ECO:0000313" key="8">
    <source>
        <dbReference type="Proteomes" id="UP000273807"/>
    </source>
</evidence>
<evidence type="ECO:0000256" key="2">
    <source>
        <dbReference type="ARBA" id="ARBA00023125"/>
    </source>
</evidence>
<keyword evidence="8" id="KW-1185">Reference proteome</keyword>